<evidence type="ECO:0000313" key="2">
    <source>
        <dbReference type="Proteomes" id="UP000219338"/>
    </source>
</evidence>
<reference evidence="2" key="1">
    <citation type="journal article" date="2017" name="Nat. Ecol. Evol.">
        <title>Genome expansion and lineage-specific genetic innovations in the forest pathogenic fungi Armillaria.</title>
        <authorList>
            <person name="Sipos G."/>
            <person name="Prasanna A.N."/>
            <person name="Walter M.C."/>
            <person name="O'Connor E."/>
            <person name="Balint B."/>
            <person name="Krizsan K."/>
            <person name="Kiss B."/>
            <person name="Hess J."/>
            <person name="Varga T."/>
            <person name="Slot J."/>
            <person name="Riley R."/>
            <person name="Boka B."/>
            <person name="Rigling D."/>
            <person name="Barry K."/>
            <person name="Lee J."/>
            <person name="Mihaltcheva S."/>
            <person name="LaButti K."/>
            <person name="Lipzen A."/>
            <person name="Waldron R."/>
            <person name="Moloney N.M."/>
            <person name="Sperisen C."/>
            <person name="Kredics L."/>
            <person name="Vagvoelgyi C."/>
            <person name="Patrignani A."/>
            <person name="Fitzpatrick D."/>
            <person name="Nagy I."/>
            <person name="Doyle S."/>
            <person name="Anderson J.B."/>
            <person name="Grigoriev I.V."/>
            <person name="Gueldener U."/>
            <person name="Muensterkoetter M."/>
            <person name="Nagy L.G."/>
        </authorList>
    </citation>
    <scope>NUCLEOTIDE SEQUENCE [LARGE SCALE GENOMIC DNA]</scope>
    <source>
        <strain evidence="2">C18/9</strain>
    </source>
</reference>
<evidence type="ECO:0000313" key="1">
    <source>
        <dbReference type="EMBL" id="SJL16700.1"/>
    </source>
</evidence>
<dbReference type="EMBL" id="FUEG01000037">
    <property type="protein sequence ID" value="SJL16700.1"/>
    <property type="molecule type" value="Genomic_DNA"/>
</dbReference>
<proteinExistence type="predicted"/>
<dbReference type="OrthoDB" id="10635118at2759"/>
<sequence>MFVRTPAYDELEDKLEPFHRRTWTAARGYQGNSPSVAPFLEADNSNNEYNLICDDAAMALRRSSKTVGQGIDAPTTTINTGTTSIVTIRNVEFMDNPTRFSYVSRYLGHRPDHGSGSIFGYSGREMAVW</sequence>
<dbReference type="Proteomes" id="UP000219338">
    <property type="component" value="Unassembled WGS sequence"/>
</dbReference>
<dbReference type="AlphaFoldDB" id="A0A284S6S3"/>
<organism evidence="1 2">
    <name type="scientific">Armillaria ostoyae</name>
    <name type="common">Armillaria root rot fungus</name>
    <dbReference type="NCBI Taxonomy" id="47428"/>
    <lineage>
        <taxon>Eukaryota</taxon>
        <taxon>Fungi</taxon>
        <taxon>Dikarya</taxon>
        <taxon>Basidiomycota</taxon>
        <taxon>Agaricomycotina</taxon>
        <taxon>Agaricomycetes</taxon>
        <taxon>Agaricomycetidae</taxon>
        <taxon>Agaricales</taxon>
        <taxon>Marasmiineae</taxon>
        <taxon>Physalacriaceae</taxon>
        <taxon>Armillaria</taxon>
    </lineage>
</organism>
<gene>
    <name evidence="1" type="ORF">ARMOST_20229</name>
</gene>
<name>A0A284S6S3_ARMOS</name>
<accession>A0A284S6S3</accession>
<protein>
    <submittedName>
        <fullName evidence="1">Uncharacterized protein</fullName>
    </submittedName>
</protein>
<keyword evidence="2" id="KW-1185">Reference proteome</keyword>